<evidence type="ECO:0000259" key="3">
    <source>
        <dbReference type="PROSITE" id="PS50181"/>
    </source>
</evidence>
<feature type="domain" description="F-box" evidence="3">
    <location>
        <begin position="148"/>
        <end position="194"/>
    </location>
</feature>
<dbReference type="Gene3D" id="2.20.110.10">
    <property type="entry name" value="Histone H3 K4-specific methyltransferase SET7/9 N-terminal domain"/>
    <property type="match status" value="1"/>
</dbReference>
<organism evidence="4 5">
    <name type="scientific">Pandoravirus inopinatum</name>
    <dbReference type="NCBI Taxonomy" id="1605721"/>
    <lineage>
        <taxon>Viruses</taxon>
        <taxon>Pandoravirus</taxon>
    </lineage>
</organism>
<evidence type="ECO:0000313" key="4">
    <source>
        <dbReference type="EMBL" id="AJF96857.1"/>
    </source>
</evidence>
<sequence length="651" mass="70662">MTHPNSAGLAHKWTPFCGGHVRTLGGATRAQPMKKKDTTRADTRNEFVLSFDCILLITIGHGPIQSPFLFEFLSALFLSGAPRAACPLPFGLLSSSSVRVASPSSKHRSVGRWRTEPWQKGAITRKKRGGKREKTLGVVRKTKHMDQRRHLGALPDELLAMVAAGLDAVSLGKAACACRTLARICTDPRPWRALCAASGILDAPLYAPIVRGEVAVTPDPDDRWRWLCVLAIAGDDRRFAWHGGTLGGSRERAPGLPAVRACSVHGWFDAAQRVQGFGVEAANHLSTPAEYARWYAGTWEDGLWHGHGVRNTHGTIMTCQWRRGMAHGPGKSVSVSGQCSYVGAWKGGARHGRGVTTCRISHIQCAGGWVAGRNQGWCVFSKLDDQTPSSGLCFECDFTWGTTVDWAVVGDPRVRSVGLWCRNDCDTGKRTAIEYADRSVFETPCRAPSVSYATMPTGRGVLTLADGTRLACDTWDRGSPTGTVTRTRPGSPLACAEWWSEWNLGGCDLVCCVDKTPGPVSRDTAILSKRTTYETLCICLDSPCTVDATDPAASPPWSGSRSPTNIIYYPEPRARPTILSGLCVFWPRASCPGPMPWSTMHCARWTSGLGRRTALCPRPQGAPGAPAVAKSEHRQTRLDHVSAHPHKRAHC</sequence>
<protein>
    <submittedName>
        <fullName evidence="4">Morn repeat protein</fullName>
    </submittedName>
</protein>
<dbReference type="Proteomes" id="UP000202511">
    <property type="component" value="Segment"/>
</dbReference>
<keyword evidence="1" id="KW-0677">Repeat</keyword>
<reference evidence="4 5" key="1">
    <citation type="journal article" date="2015" name="Parasitol. Res.">
        <title>Viruses in close associations with free-living amoebae.</title>
        <authorList>
            <person name="Scheid P."/>
        </authorList>
    </citation>
    <scope>NUCLEOTIDE SEQUENCE [LARGE SCALE GENOMIC DNA]</scope>
    <source>
        <strain evidence="4">KlaHel</strain>
    </source>
</reference>
<dbReference type="InterPro" id="IPR001810">
    <property type="entry name" value="F-box_dom"/>
</dbReference>
<evidence type="ECO:0000256" key="2">
    <source>
        <dbReference type="SAM" id="MobiDB-lite"/>
    </source>
</evidence>
<dbReference type="GeneID" id="23461774"/>
<feature type="region of interest" description="Disordered" evidence="2">
    <location>
        <begin position="616"/>
        <end position="651"/>
    </location>
</feature>
<evidence type="ECO:0000256" key="1">
    <source>
        <dbReference type="ARBA" id="ARBA00022737"/>
    </source>
</evidence>
<dbReference type="KEGG" id="vg:23461774"/>
<dbReference type="Pfam" id="PF12937">
    <property type="entry name" value="F-box-like"/>
    <property type="match status" value="1"/>
</dbReference>
<dbReference type="PANTHER" id="PTHR23084">
    <property type="entry name" value="PHOSPHATIDYLINOSITOL-4-PHOSPHATE 5-KINASE RELATED"/>
    <property type="match status" value="1"/>
</dbReference>
<dbReference type="SUPFAM" id="SSF81383">
    <property type="entry name" value="F-box domain"/>
    <property type="match status" value="1"/>
</dbReference>
<accession>A0A0B5JBC0</accession>
<dbReference type="Pfam" id="PF02493">
    <property type="entry name" value="MORN"/>
    <property type="match status" value="4"/>
</dbReference>
<name>A0A0B5JBC0_9VIRU</name>
<dbReference type="RefSeq" id="YP_009119092.1">
    <property type="nucleotide sequence ID" value="NC_026440.1"/>
</dbReference>
<dbReference type="InterPro" id="IPR003409">
    <property type="entry name" value="MORN"/>
</dbReference>
<evidence type="ECO:0000313" key="5">
    <source>
        <dbReference type="Proteomes" id="UP000202511"/>
    </source>
</evidence>
<dbReference type="InterPro" id="IPR036047">
    <property type="entry name" value="F-box-like_dom_sf"/>
</dbReference>
<dbReference type="SUPFAM" id="SSF82185">
    <property type="entry name" value="Histone H3 K4-specific methyltransferase SET7/9 N-terminal domain"/>
    <property type="match status" value="1"/>
</dbReference>
<dbReference type="PANTHER" id="PTHR23084:SF179">
    <property type="entry name" value="OS10G0565000 PROTEIN"/>
    <property type="match status" value="1"/>
</dbReference>
<proteinExistence type="predicted"/>
<dbReference type="EMBL" id="KP136319">
    <property type="protein sequence ID" value="AJF96857.1"/>
    <property type="molecule type" value="Genomic_DNA"/>
</dbReference>
<feature type="compositionally biased region" description="Basic and acidic residues" evidence="2">
    <location>
        <begin position="630"/>
        <end position="642"/>
    </location>
</feature>
<dbReference type="Gene3D" id="1.20.1280.50">
    <property type="match status" value="1"/>
</dbReference>
<dbReference type="PROSITE" id="PS50181">
    <property type="entry name" value="FBOX"/>
    <property type="match status" value="1"/>
</dbReference>